<dbReference type="EMBL" id="QYUO01000003">
    <property type="protein sequence ID" value="RJF91882.1"/>
    <property type="molecule type" value="Genomic_DNA"/>
</dbReference>
<dbReference type="Pfam" id="PF13193">
    <property type="entry name" value="AMP-binding_C"/>
    <property type="match status" value="1"/>
</dbReference>
<protein>
    <submittedName>
        <fullName evidence="3">Long-chain fatty acid--CoA ligase</fullName>
    </submittedName>
</protein>
<evidence type="ECO:0000313" key="4">
    <source>
        <dbReference type="Proteomes" id="UP000265955"/>
    </source>
</evidence>
<dbReference type="PANTHER" id="PTHR24096">
    <property type="entry name" value="LONG-CHAIN-FATTY-ACID--COA LIGASE"/>
    <property type="match status" value="1"/>
</dbReference>
<evidence type="ECO:0000313" key="3">
    <source>
        <dbReference type="EMBL" id="RJF91882.1"/>
    </source>
</evidence>
<dbReference type="InterPro" id="IPR025110">
    <property type="entry name" value="AMP-bd_C"/>
</dbReference>
<evidence type="ECO:0000259" key="2">
    <source>
        <dbReference type="Pfam" id="PF13193"/>
    </source>
</evidence>
<dbReference type="InterPro" id="IPR000873">
    <property type="entry name" value="AMP-dep_synth/lig_dom"/>
</dbReference>
<name>A0A3A3FK64_9BURK</name>
<reference evidence="4" key="1">
    <citation type="submission" date="2018-09" db="EMBL/GenBank/DDBJ databases">
        <authorList>
            <person name="Zhu H."/>
        </authorList>
    </citation>
    <scope>NUCLEOTIDE SEQUENCE [LARGE SCALE GENOMIC DNA]</scope>
    <source>
        <strain evidence="4">K1R23-30</strain>
    </source>
</reference>
<dbReference type="Gene3D" id="3.40.50.12780">
    <property type="entry name" value="N-terminal domain of ligase-like"/>
    <property type="match status" value="1"/>
</dbReference>
<keyword evidence="4" id="KW-1185">Reference proteome</keyword>
<gene>
    <name evidence="3" type="ORF">D3871_24705</name>
</gene>
<accession>A0A3A3FK64</accession>
<dbReference type="SUPFAM" id="SSF56801">
    <property type="entry name" value="Acetyl-CoA synthetase-like"/>
    <property type="match status" value="1"/>
</dbReference>
<dbReference type="OrthoDB" id="9766486at2"/>
<dbReference type="InterPro" id="IPR042099">
    <property type="entry name" value="ANL_N_sf"/>
</dbReference>
<dbReference type="InterPro" id="IPR045851">
    <property type="entry name" value="AMP-bd_C_sf"/>
</dbReference>
<organism evidence="3 4">
    <name type="scientific">Noviherbaspirillum saxi</name>
    <dbReference type="NCBI Taxonomy" id="2320863"/>
    <lineage>
        <taxon>Bacteria</taxon>
        <taxon>Pseudomonadati</taxon>
        <taxon>Pseudomonadota</taxon>
        <taxon>Betaproteobacteria</taxon>
        <taxon>Burkholderiales</taxon>
        <taxon>Oxalobacteraceae</taxon>
        <taxon>Noviherbaspirillum</taxon>
    </lineage>
</organism>
<dbReference type="GO" id="GO:0016405">
    <property type="term" value="F:CoA-ligase activity"/>
    <property type="evidence" value="ECO:0007669"/>
    <property type="project" value="TreeGrafter"/>
</dbReference>
<feature type="domain" description="AMP-binding enzyme C-terminal" evidence="2">
    <location>
        <begin position="428"/>
        <end position="503"/>
    </location>
</feature>
<dbReference type="Gene3D" id="3.30.300.30">
    <property type="match status" value="1"/>
</dbReference>
<dbReference type="PANTHER" id="PTHR24096:SF267">
    <property type="entry name" value="MALONATE--COA LIGASE ACSF3, MITOCHONDRIAL"/>
    <property type="match status" value="1"/>
</dbReference>
<dbReference type="AlphaFoldDB" id="A0A3A3FK64"/>
<keyword evidence="3" id="KW-0436">Ligase</keyword>
<evidence type="ECO:0000259" key="1">
    <source>
        <dbReference type="Pfam" id="PF00501"/>
    </source>
</evidence>
<proteinExistence type="predicted"/>
<dbReference type="Pfam" id="PF00501">
    <property type="entry name" value="AMP-binding"/>
    <property type="match status" value="1"/>
</dbReference>
<feature type="domain" description="AMP-dependent synthetase/ligase" evidence="1">
    <location>
        <begin position="15"/>
        <end position="378"/>
    </location>
</feature>
<dbReference type="Proteomes" id="UP000265955">
    <property type="component" value="Unassembled WGS sequence"/>
</dbReference>
<sequence length="522" mass="58746">MKTNFARMMGNLALRFGDCEALVNIERNRRYTYREFQSVTNRIVNMMRERLQLRRGDIYLCILENDNMSLMHVWTALKGEAAVAYTNFRDSFEEHCRQAEYMRPKVVFIETALLDRYYDRLRAQGATVVCMDPPPAEREGLLYFWDLLEGVSDANPDVESDTRNDILVYRFTGGTTGKGKCAQYSMDNWLACRDSMFMEPDQFQLPDTRFLHMAPISHGSGFGVLATLFRGACTVTQNIPDLALMCKNIEAEKITMTLLLPTLVYRLLEMPEATKYDLSSLRSIAYGGAPMSPTKLRQAQERFGNIFLQFYGSTECLQTIGLLGKSDHLTATEHQLGSAGRIQPGVEMMIVDDAGKEVPSGVTGEIWVRCRGVISGYYNNPEGTAAEFENGFWKSGDLGHLDKEGFVYLVDRKKDMIITGGFNVYAIEVEAALSSHPAVSMSAVVGVPHDEWGEALHAEVKLKVGEEVTAEALIEHVKGILGRFKAPKTVVFVDALPVSVVGKVLRREVREKYWKDRARRVS</sequence>
<dbReference type="RefSeq" id="WP_119771780.1">
    <property type="nucleotide sequence ID" value="NZ_QYUO01000003.1"/>
</dbReference>
<comment type="caution">
    <text evidence="3">The sequence shown here is derived from an EMBL/GenBank/DDBJ whole genome shotgun (WGS) entry which is preliminary data.</text>
</comment>